<dbReference type="OrthoDB" id="6592156at2759"/>
<protein>
    <submittedName>
        <fullName evidence="1">Uncharacterized protein</fullName>
    </submittedName>
</protein>
<sequence>MEDLSDELVKWLLPHEGYLYKYKCTEEAQPLRTLWHCTESGCKGQVVAVSVRSKRWSRHRKLIFVPGDPNCLSMTVIKWHRHNHKANVSAVHAKRRPRTAGISNTVEETGLKPIDPNYSNFEKRDLEMKTISDANNSNDVNEHIQKTWNTENCEEEIPHVFKKIKLKPTDPNISNSEKRDLEMKTISVAKNSSDINEHIQRVLNTENNNQQKTEPVKLIRCSKCHEFIVKNNDRQHMETIAHKISMRYFKQKNIQINRKKKIDCIISCRILSPRHDLIDDFFSSIESNILDLVDSVIKLGTYKFINVDIFMYVIYDDIYAETKLHSLGNVKKYMVKDENLSSNTILLNWFQIICNKFKTQNKNYLKQQKSKYLSQVLFLDINFNEVIYIID</sequence>
<proteinExistence type="predicted"/>
<organism evidence="1">
    <name type="scientific">Sipha flava</name>
    <name type="common">yellow sugarcane aphid</name>
    <dbReference type="NCBI Taxonomy" id="143950"/>
    <lineage>
        <taxon>Eukaryota</taxon>
        <taxon>Metazoa</taxon>
        <taxon>Ecdysozoa</taxon>
        <taxon>Arthropoda</taxon>
        <taxon>Hexapoda</taxon>
        <taxon>Insecta</taxon>
        <taxon>Pterygota</taxon>
        <taxon>Neoptera</taxon>
        <taxon>Paraneoptera</taxon>
        <taxon>Hemiptera</taxon>
        <taxon>Sternorrhyncha</taxon>
        <taxon>Aphidomorpha</taxon>
        <taxon>Aphidoidea</taxon>
        <taxon>Aphididae</taxon>
        <taxon>Sipha</taxon>
    </lineage>
</organism>
<accession>A0A2S2Q3F6</accession>
<dbReference type="EMBL" id="GGMS01003043">
    <property type="protein sequence ID" value="MBY72246.1"/>
    <property type="molecule type" value="Transcribed_RNA"/>
</dbReference>
<evidence type="ECO:0000313" key="1">
    <source>
        <dbReference type="EMBL" id="MBY72246.1"/>
    </source>
</evidence>
<dbReference type="AlphaFoldDB" id="A0A2S2Q3F6"/>
<name>A0A2S2Q3F6_9HEMI</name>
<reference evidence="1" key="1">
    <citation type="submission" date="2018-04" db="EMBL/GenBank/DDBJ databases">
        <title>Transcriptome assembly of Sipha flava.</title>
        <authorList>
            <person name="Scully E.D."/>
            <person name="Geib S.M."/>
            <person name="Palmer N.A."/>
            <person name="Koch K."/>
            <person name="Bradshaw J."/>
            <person name="Heng-Moss T."/>
            <person name="Sarath G."/>
        </authorList>
    </citation>
    <scope>NUCLEOTIDE SEQUENCE</scope>
</reference>
<gene>
    <name evidence="1" type="ORF">g.103751</name>
</gene>